<evidence type="ECO:0000256" key="7">
    <source>
        <dbReference type="ARBA" id="ARBA00022842"/>
    </source>
</evidence>
<dbReference type="SFLD" id="SFLDG01017">
    <property type="entry name" value="Polyprenyl_Transferase_Like"/>
    <property type="match status" value="1"/>
</dbReference>
<dbReference type="InterPro" id="IPR008949">
    <property type="entry name" value="Isoprenoid_synthase_dom_sf"/>
</dbReference>
<keyword evidence="5 12" id="KW-0808">Transferase</keyword>
<dbReference type="InterPro" id="IPR033749">
    <property type="entry name" value="Polyprenyl_synt_CS"/>
</dbReference>
<dbReference type="GO" id="GO:0004337">
    <property type="term" value="F:(2E,6E)-farnesyl diphosphate synthase activity"/>
    <property type="evidence" value="ECO:0007669"/>
    <property type="project" value="UniProtKB-EC"/>
</dbReference>
<evidence type="ECO:0000256" key="12">
    <source>
        <dbReference type="RuleBase" id="RU004466"/>
    </source>
</evidence>
<dbReference type="PROSITE" id="PS00444">
    <property type="entry name" value="POLYPRENYL_SYNTHASE_2"/>
    <property type="match status" value="1"/>
</dbReference>
<evidence type="ECO:0000256" key="2">
    <source>
        <dbReference type="ARBA" id="ARBA00006706"/>
    </source>
</evidence>
<evidence type="ECO:0000313" key="14">
    <source>
        <dbReference type="Proteomes" id="UP000019365"/>
    </source>
</evidence>
<dbReference type="CDD" id="cd00685">
    <property type="entry name" value="Trans_IPPS_HT"/>
    <property type="match status" value="1"/>
</dbReference>
<reference evidence="13 14" key="1">
    <citation type="journal article" date="2014" name="PLoS ONE">
        <title>Rumen cellulosomics: divergent fiber-degrading strategies revealed by comparative genome-wide analysis of six ruminococcal strains.</title>
        <authorList>
            <person name="Dassa B."/>
            <person name="Borovok I."/>
            <person name="Ruimy-Israeli V."/>
            <person name="Lamed R."/>
            <person name="Flint H.J."/>
            <person name="Duncan S.H."/>
            <person name="Henrissat B."/>
            <person name="Coutinho P."/>
            <person name="Morrison M."/>
            <person name="Mosoni P."/>
            <person name="Yeoman C.J."/>
            <person name="White B.A."/>
            <person name="Bayer E.A."/>
        </authorList>
    </citation>
    <scope>NUCLEOTIDE SEQUENCE [LARGE SCALE GENOMIC DNA]</scope>
    <source>
        <strain evidence="13 14">007c</strain>
    </source>
</reference>
<dbReference type="RefSeq" id="WP_019678848.1">
    <property type="nucleotide sequence ID" value="NZ_ATAX01000025.1"/>
</dbReference>
<evidence type="ECO:0000256" key="3">
    <source>
        <dbReference type="ARBA" id="ARBA00012439"/>
    </source>
</evidence>
<dbReference type="Proteomes" id="UP000019365">
    <property type="component" value="Unassembled WGS sequence"/>
</dbReference>
<dbReference type="PATRIC" id="fig|1341157.4.peg.1906"/>
<evidence type="ECO:0000256" key="9">
    <source>
        <dbReference type="ARBA" id="ARBA00032380"/>
    </source>
</evidence>
<dbReference type="InterPro" id="IPR000092">
    <property type="entry name" value="Polyprenyl_synt"/>
</dbReference>
<keyword evidence="7" id="KW-0460">Magnesium</keyword>
<evidence type="ECO:0000256" key="11">
    <source>
        <dbReference type="ARBA" id="ARBA00049399"/>
    </source>
</evidence>
<evidence type="ECO:0000256" key="5">
    <source>
        <dbReference type="ARBA" id="ARBA00022679"/>
    </source>
</evidence>
<keyword evidence="6" id="KW-0479">Metal-binding</keyword>
<keyword evidence="14" id="KW-1185">Reference proteome</keyword>
<evidence type="ECO:0000313" key="13">
    <source>
        <dbReference type="EMBL" id="EWM53498.1"/>
    </source>
</evidence>
<evidence type="ECO:0000256" key="4">
    <source>
        <dbReference type="ARBA" id="ARBA00015100"/>
    </source>
</evidence>
<dbReference type="NCBIfam" id="NF045485">
    <property type="entry name" value="FPPsyn"/>
    <property type="match status" value="1"/>
</dbReference>
<evidence type="ECO:0000256" key="8">
    <source>
        <dbReference type="ARBA" id="ARBA00023229"/>
    </source>
</evidence>
<dbReference type="Gene3D" id="1.10.600.10">
    <property type="entry name" value="Farnesyl Diphosphate Synthase"/>
    <property type="match status" value="1"/>
</dbReference>
<accession>W7UHN6</accession>
<evidence type="ECO:0000256" key="6">
    <source>
        <dbReference type="ARBA" id="ARBA00022723"/>
    </source>
</evidence>
<dbReference type="PANTHER" id="PTHR43281">
    <property type="entry name" value="FARNESYL DIPHOSPHATE SYNTHASE"/>
    <property type="match status" value="1"/>
</dbReference>
<dbReference type="PROSITE" id="PS00723">
    <property type="entry name" value="POLYPRENYL_SYNTHASE_1"/>
    <property type="match status" value="1"/>
</dbReference>
<evidence type="ECO:0000256" key="10">
    <source>
        <dbReference type="ARBA" id="ARBA00032873"/>
    </source>
</evidence>
<dbReference type="InterPro" id="IPR053378">
    <property type="entry name" value="Prenyl_diphosphate_synthase"/>
</dbReference>
<dbReference type="SUPFAM" id="SSF48576">
    <property type="entry name" value="Terpenoid synthases"/>
    <property type="match status" value="1"/>
</dbReference>
<comment type="cofactor">
    <cofactor evidence="1">
        <name>Mg(2+)</name>
        <dbReference type="ChEBI" id="CHEBI:18420"/>
    </cofactor>
</comment>
<dbReference type="EC" id="2.5.1.10" evidence="3"/>
<dbReference type="EMBL" id="ATAX01000025">
    <property type="protein sequence ID" value="EWM53498.1"/>
    <property type="molecule type" value="Genomic_DNA"/>
</dbReference>
<dbReference type="FunFam" id="1.10.600.10:FF:000001">
    <property type="entry name" value="Geranylgeranyl diphosphate synthase"/>
    <property type="match status" value="1"/>
</dbReference>
<dbReference type="Pfam" id="PF00348">
    <property type="entry name" value="polyprenyl_synt"/>
    <property type="match status" value="1"/>
</dbReference>
<keyword evidence="8" id="KW-0414">Isoprene biosynthesis</keyword>
<evidence type="ECO:0000256" key="1">
    <source>
        <dbReference type="ARBA" id="ARBA00001946"/>
    </source>
</evidence>
<dbReference type="GO" id="GO:0016114">
    <property type="term" value="P:terpenoid biosynthetic process"/>
    <property type="evidence" value="ECO:0007669"/>
    <property type="project" value="UniProtKB-ARBA"/>
</dbReference>
<dbReference type="OrthoDB" id="9805316at2"/>
<comment type="catalytic activity">
    <reaction evidence="11">
        <text>isopentenyl diphosphate + (2E)-geranyl diphosphate = (2E,6E)-farnesyl diphosphate + diphosphate</text>
        <dbReference type="Rhea" id="RHEA:19361"/>
        <dbReference type="ChEBI" id="CHEBI:33019"/>
        <dbReference type="ChEBI" id="CHEBI:58057"/>
        <dbReference type="ChEBI" id="CHEBI:128769"/>
        <dbReference type="ChEBI" id="CHEBI:175763"/>
        <dbReference type="EC" id="2.5.1.10"/>
    </reaction>
</comment>
<dbReference type="eggNOG" id="COG0142">
    <property type="taxonomic scope" value="Bacteria"/>
</dbReference>
<comment type="similarity">
    <text evidence="2 12">Belongs to the FPP/GGPP synthase family.</text>
</comment>
<name>W7UHN6_RUMFL</name>
<dbReference type="AlphaFoldDB" id="W7UHN6"/>
<proteinExistence type="inferred from homology"/>
<dbReference type="GO" id="GO:0005737">
    <property type="term" value="C:cytoplasm"/>
    <property type="evidence" value="ECO:0007669"/>
    <property type="project" value="UniProtKB-ARBA"/>
</dbReference>
<dbReference type="PANTHER" id="PTHR43281:SF1">
    <property type="entry name" value="FARNESYL DIPHOSPHATE SYNTHASE"/>
    <property type="match status" value="1"/>
</dbReference>
<protein>
    <recommendedName>
        <fullName evidence="4">Farnesyl diphosphate synthase</fullName>
        <ecNumber evidence="3">2.5.1.10</ecNumber>
    </recommendedName>
    <alternativeName>
        <fullName evidence="10">(2E,6E)-farnesyl diphosphate synthase</fullName>
    </alternativeName>
    <alternativeName>
        <fullName evidence="9">Geranyltranstransferase</fullName>
    </alternativeName>
</protein>
<organism evidence="13 14">
    <name type="scientific">Ruminococcus flavefaciens 007c</name>
    <dbReference type="NCBI Taxonomy" id="1341157"/>
    <lineage>
        <taxon>Bacteria</taxon>
        <taxon>Bacillati</taxon>
        <taxon>Bacillota</taxon>
        <taxon>Clostridia</taxon>
        <taxon>Eubacteriales</taxon>
        <taxon>Oscillospiraceae</taxon>
        <taxon>Ruminococcus</taxon>
    </lineage>
</organism>
<gene>
    <name evidence="13" type="ORF">RF007C_07400</name>
</gene>
<dbReference type="SFLD" id="SFLDS00005">
    <property type="entry name" value="Isoprenoid_Synthase_Type_I"/>
    <property type="match status" value="1"/>
</dbReference>
<comment type="caution">
    <text evidence="13">The sequence shown here is derived from an EMBL/GenBank/DDBJ whole genome shotgun (WGS) entry which is preliminary data.</text>
</comment>
<sequence>MTGLKEKLNEYIAFTEDNLKKYNAYSENMAAQKNLIDAMNYSLEAGGKRIRPVLVYAFCNALGCDYKKAAAPAAAIEMIHTFSLIHDDLPAMDNDDFRRGKPSCHKAFGEAMAILAGDALCMLPFEVIANDNELSPEQKVRLVSCLAKGAGREGMGGGQVIDMENEERTDVDEANLRNMYHHKTGQLIAVSCMMGCICADADEASIQAAADYGFKLGLAFQIIDDILDVTSTTEVLGKPVGSDEEENKTTFVTLYGVEKAQEIANAVTEEALGCLEKFGNDAFLTELTEMLLKRKN</sequence>
<dbReference type="GO" id="GO:0046872">
    <property type="term" value="F:metal ion binding"/>
    <property type="evidence" value="ECO:0007669"/>
    <property type="project" value="UniProtKB-KW"/>
</dbReference>